<gene>
    <name evidence="2" type="ORF">NPIL_266451</name>
    <name evidence="3" type="ORF">NPIL_557431</name>
</gene>
<dbReference type="OrthoDB" id="422540at2759"/>
<name>A0A8X6NTF8_NEPPI</name>
<feature type="signal peptide" evidence="1">
    <location>
        <begin position="1"/>
        <end position="16"/>
    </location>
</feature>
<organism evidence="2 4">
    <name type="scientific">Nephila pilipes</name>
    <name type="common">Giant wood spider</name>
    <name type="synonym">Nephila maculata</name>
    <dbReference type="NCBI Taxonomy" id="299642"/>
    <lineage>
        <taxon>Eukaryota</taxon>
        <taxon>Metazoa</taxon>
        <taxon>Ecdysozoa</taxon>
        <taxon>Arthropoda</taxon>
        <taxon>Chelicerata</taxon>
        <taxon>Arachnida</taxon>
        <taxon>Araneae</taxon>
        <taxon>Araneomorphae</taxon>
        <taxon>Entelegynae</taxon>
        <taxon>Araneoidea</taxon>
        <taxon>Nephilidae</taxon>
        <taxon>Nephila</taxon>
    </lineage>
</organism>
<keyword evidence="1" id="KW-0732">Signal</keyword>
<accession>A0A8X6NTF8</accession>
<dbReference type="EMBL" id="BMAW01013005">
    <property type="protein sequence ID" value="GFT31388.1"/>
    <property type="molecule type" value="Genomic_DNA"/>
</dbReference>
<dbReference type="EMBL" id="BMAW01116821">
    <property type="protein sequence ID" value="GFT72290.1"/>
    <property type="molecule type" value="Genomic_DNA"/>
</dbReference>
<evidence type="ECO:0000256" key="1">
    <source>
        <dbReference type="SAM" id="SignalP"/>
    </source>
</evidence>
<comment type="caution">
    <text evidence="2">The sequence shown here is derived from an EMBL/GenBank/DDBJ whole genome shotgun (WGS) entry which is preliminary data.</text>
</comment>
<feature type="chain" id="PRO_5036596946" evidence="1">
    <location>
        <begin position="17"/>
        <end position="161"/>
    </location>
</feature>
<dbReference type="AlphaFoldDB" id="A0A8X6NTF8"/>
<proteinExistence type="predicted"/>
<sequence>MVVLSTILLGFRATWKEDLQAATAEMIYGASLRLPGEFLCPSKQNADPTTFVGEFKASISSNDSTSRTKYNFREQEFDHIQPYFSALEAWIRDFCERRSTEAYQSSQRVGGHPSWSAQEVKGVLSTKCSLRYRTRKFYRRFKQQETITRSGSRVRFNPKYS</sequence>
<evidence type="ECO:0000313" key="2">
    <source>
        <dbReference type="EMBL" id="GFT31388.1"/>
    </source>
</evidence>
<protein>
    <submittedName>
        <fullName evidence="2">Uncharacterized protein</fullName>
    </submittedName>
</protein>
<dbReference type="Proteomes" id="UP000887013">
    <property type="component" value="Unassembled WGS sequence"/>
</dbReference>
<keyword evidence="4" id="KW-1185">Reference proteome</keyword>
<reference evidence="2" key="1">
    <citation type="submission" date="2020-08" db="EMBL/GenBank/DDBJ databases">
        <title>Multicomponent nature underlies the extraordinary mechanical properties of spider dragline silk.</title>
        <authorList>
            <person name="Kono N."/>
            <person name="Nakamura H."/>
            <person name="Mori M."/>
            <person name="Yoshida Y."/>
            <person name="Ohtoshi R."/>
            <person name="Malay A.D."/>
            <person name="Moran D.A.P."/>
            <person name="Tomita M."/>
            <person name="Numata K."/>
            <person name="Arakawa K."/>
        </authorList>
    </citation>
    <scope>NUCLEOTIDE SEQUENCE</scope>
</reference>
<evidence type="ECO:0000313" key="4">
    <source>
        <dbReference type="Proteomes" id="UP000887013"/>
    </source>
</evidence>
<evidence type="ECO:0000313" key="3">
    <source>
        <dbReference type="EMBL" id="GFT72290.1"/>
    </source>
</evidence>